<comment type="similarity">
    <text evidence="2">Belongs to the glutamate-gated ion channel (TC 1.A.10.1) family.</text>
</comment>
<feature type="transmembrane region" description="Helical" evidence="9">
    <location>
        <begin position="706"/>
        <end position="727"/>
    </location>
</feature>
<dbReference type="FunFam" id="1.10.287.70:FF:000283">
    <property type="entry name" value="Ionotropic receptor 40a"/>
    <property type="match status" value="1"/>
</dbReference>
<keyword evidence="5 9" id="KW-1133">Transmembrane helix</keyword>
<dbReference type="InParanoid" id="B4LQS7"/>
<evidence type="ECO:0000256" key="2">
    <source>
        <dbReference type="ARBA" id="ARBA00008685"/>
    </source>
</evidence>
<feature type="transmembrane region" description="Helical" evidence="9">
    <location>
        <begin position="372"/>
        <end position="391"/>
    </location>
</feature>
<keyword evidence="4 9" id="KW-0812">Transmembrane</keyword>
<evidence type="ECO:0000256" key="8">
    <source>
        <dbReference type="ARBA" id="ARBA00023180"/>
    </source>
</evidence>
<evidence type="ECO:0000259" key="11">
    <source>
        <dbReference type="Pfam" id="PF00060"/>
    </source>
</evidence>
<evidence type="ECO:0000256" key="6">
    <source>
        <dbReference type="ARBA" id="ARBA00023136"/>
    </source>
</evidence>
<evidence type="ECO:0000256" key="3">
    <source>
        <dbReference type="ARBA" id="ARBA00022475"/>
    </source>
</evidence>
<keyword evidence="13" id="KW-1185">Reference proteome</keyword>
<dbReference type="Gene3D" id="3.40.190.10">
    <property type="entry name" value="Periplasmic binding protein-like II"/>
    <property type="match status" value="1"/>
</dbReference>
<dbReference type="InterPro" id="IPR052192">
    <property type="entry name" value="Insect_Ionotropic_Sensory_Rcpt"/>
</dbReference>
<dbReference type="PANTHER" id="PTHR42643:SF30">
    <property type="entry name" value="IONOTROPIC RECEPTOR 40A-RELATED"/>
    <property type="match status" value="1"/>
</dbReference>
<protein>
    <recommendedName>
        <fullName evidence="11">Ionotropic glutamate receptor C-terminal domain-containing protein</fullName>
    </recommendedName>
</protein>
<accession>B4LQS7</accession>
<evidence type="ECO:0000256" key="10">
    <source>
        <dbReference type="SAM" id="SignalP"/>
    </source>
</evidence>
<keyword evidence="6 9" id="KW-0472">Membrane</keyword>
<evidence type="ECO:0000313" key="12">
    <source>
        <dbReference type="EMBL" id="EDW63461.1"/>
    </source>
</evidence>
<dbReference type="PhylomeDB" id="B4LQS7"/>
<dbReference type="EMBL" id="CH940649">
    <property type="protein sequence ID" value="EDW63461.1"/>
    <property type="molecule type" value="Genomic_DNA"/>
</dbReference>
<evidence type="ECO:0000256" key="7">
    <source>
        <dbReference type="ARBA" id="ARBA00023170"/>
    </source>
</evidence>
<gene>
    <name evidence="12" type="primary">Dvir\GJ15132</name>
    <name evidence="12" type="ORF">Dvir_GJ15132</name>
</gene>
<dbReference type="FunCoup" id="B4LQS7">
    <property type="interactions" value="20"/>
</dbReference>
<keyword evidence="3" id="KW-1003">Cell membrane</keyword>
<dbReference type="Gene3D" id="1.10.287.70">
    <property type="match status" value="1"/>
</dbReference>
<dbReference type="AlphaFoldDB" id="B4LQS7"/>
<dbReference type="eggNOG" id="KOG2510">
    <property type="taxonomic scope" value="Eukaryota"/>
</dbReference>
<dbReference type="PANTHER" id="PTHR42643">
    <property type="entry name" value="IONOTROPIC RECEPTOR 20A-RELATED"/>
    <property type="match status" value="1"/>
</dbReference>
<evidence type="ECO:0000313" key="13">
    <source>
        <dbReference type="Proteomes" id="UP000008792"/>
    </source>
</evidence>
<feature type="chain" id="PRO_5002816401" description="Ionotropic glutamate receptor C-terminal domain-containing protein" evidence="10">
    <location>
        <begin position="22"/>
        <end position="767"/>
    </location>
</feature>
<evidence type="ECO:0000256" key="4">
    <source>
        <dbReference type="ARBA" id="ARBA00022692"/>
    </source>
</evidence>
<dbReference type="FunFam" id="3.40.190.10:FF:000449">
    <property type="entry name" value="Ionotropic receptor 40a"/>
    <property type="match status" value="1"/>
</dbReference>
<dbReference type="STRING" id="7244.B4LQS7"/>
<feature type="signal peptide" evidence="10">
    <location>
        <begin position="1"/>
        <end position="21"/>
    </location>
</feature>
<dbReference type="OrthoDB" id="5984008at2759"/>
<dbReference type="InterPro" id="IPR001320">
    <property type="entry name" value="Iontro_rcpt_C"/>
</dbReference>
<proteinExistence type="inferred from homology"/>
<sequence length="767" mass="88304">MHYSLLFRLFLMVCLLGPTWAKLSYIPCNESDVAIALSQIINGLQPRQLAILVMPSSRLFGADCVNDDTIQVDEFIQRLHRLYYKSVIFYDTELFFDYIEANLLGAIECVNLIFHEPDELSARIQERRLAHRLSLFIFYWGARQPPNATRVSFEEPMRAVVITRPRRKAFRIYYNQALPTGTSQLRLVNWYDGDNLGLQKTPLLPSAATVYANLEGRVFRVPVFHSPPWFWVSYNNDSNNVGNSSEDPLDEYENLEYNEVNVTGGRDHRLLMLLAQHMNFQFMYIEAPGRTQGSLRAPDDSGESNDSFTGGIGMLQSGLADFFMGDVGLSWERRKAIEFSFFTLADSGAFATHAPRRLNEALAIMRPFKLDIWPYLILTIVFSGPIFYGIIAMPFKWRRRQLAVDVEHLGELCVYMAYIKEITPCVLKITHTRRPQAAPQMPPQLLQRCIWFTLRLFLKQSCHELYHDYRTKFLTIVYWVAATYVLADVYSAQLTSQFARPAHEAPINTLQRLQAAMLRDGYRLYVEKESSSLEMLENGTELFRQLYAQMRQQQPDDHLAFLIDSVESGIKLIADGRENKAVLAGRETLYFNIQQYGAKNFQLSQKLYTRYSAVAVQIGCPFLDSLNDVLMHLFEGGILEKMTTAEYEAQSRKMTKDQSQQSMELAAVENANANANTKSTEAKNQPQHAQDNEMISALNLRMLQGAFIALGVGFFTAALMLLLELFCRRLNLALPLRRCRLRWLRRWRRFKRMARHQTVRIFAPNLG</sequence>
<evidence type="ECO:0000256" key="1">
    <source>
        <dbReference type="ARBA" id="ARBA00004651"/>
    </source>
</evidence>
<dbReference type="Pfam" id="PF00060">
    <property type="entry name" value="Lig_chan"/>
    <property type="match status" value="1"/>
</dbReference>
<evidence type="ECO:0000256" key="5">
    <source>
        <dbReference type="ARBA" id="ARBA00022989"/>
    </source>
</evidence>
<organism evidence="12 13">
    <name type="scientific">Drosophila virilis</name>
    <name type="common">Fruit fly</name>
    <dbReference type="NCBI Taxonomy" id="7244"/>
    <lineage>
        <taxon>Eukaryota</taxon>
        <taxon>Metazoa</taxon>
        <taxon>Ecdysozoa</taxon>
        <taxon>Arthropoda</taxon>
        <taxon>Hexapoda</taxon>
        <taxon>Insecta</taxon>
        <taxon>Pterygota</taxon>
        <taxon>Neoptera</taxon>
        <taxon>Endopterygota</taxon>
        <taxon>Diptera</taxon>
        <taxon>Brachycera</taxon>
        <taxon>Muscomorpha</taxon>
        <taxon>Ephydroidea</taxon>
        <taxon>Drosophilidae</taxon>
        <taxon>Drosophila</taxon>
    </lineage>
</organism>
<keyword evidence="7" id="KW-0675">Receptor</keyword>
<dbReference type="GO" id="GO:0005886">
    <property type="term" value="C:plasma membrane"/>
    <property type="evidence" value="ECO:0007669"/>
    <property type="project" value="UniProtKB-SubCell"/>
</dbReference>
<dbReference type="SUPFAM" id="SSF53850">
    <property type="entry name" value="Periplasmic binding protein-like II"/>
    <property type="match status" value="1"/>
</dbReference>
<evidence type="ECO:0000256" key="9">
    <source>
        <dbReference type="SAM" id="Phobius"/>
    </source>
</evidence>
<feature type="transmembrane region" description="Helical" evidence="9">
    <location>
        <begin position="473"/>
        <end position="492"/>
    </location>
</feature>
<dbReference type="GO" id="GO:0015276">
    <property type="term" value="F:ligand-gated monoatomic ion channel activity"/>
    <property type="evidence" value="ECO:0007669"/>
    <property type="project" value="InterPro"/>
</dbReference>
<reference evidence="12 13" key="1">
    <citation type="journal article" date="2007" name="Nature">
        <title>Evolution of genes and genomes on the Drosophila phylogeny.</title>
        <authorList>
            <consortium name="Drosophila 12 Genomes Consortium"/>
            <person name="Clark A.G."/>
            <person name="Eisen M.B."/>
            <person name="Smith D.R."/>
            <person name="Bergman C.M."/>
            <person name="Oliver B."/>
            <person name="Markow T.A."/>
            <person name="Kaufman T.C."/>
            <person name="Kellis M."/>
            <person name="Gelbart W."/>
            <person name="Iyer V.N."/>
            <person name="Pollard D.A."/>
            <person name="Sackton T.B."/>
            <person name="Larracuente A.M."/>
            <person name="Singh N.D."/>
            <person name="Abad J.P."/>
            <person name="Abt D.N."/>
            <person name="Adryan B."/>
            <person name="Aguade M."/>
            <person name="Akashi H."/>
            <person name="Anderson W.W."/>
            <person name="Aquadro C.F."/>
            <person name="Ardell D.H."/>
            <person name="Arguello R."/>
            <person name="Artieri C.G."/>
            <person name="Barbash D.A."/>
            <person name="Barker D."/>
            <person name="Barsanti P."/>
            <person name="Batterham P."/>
            <person name="Batzoglou S."/>
            <person name="Begun D."/>
            <person name="Bhutkar A."/>
            <person name="Blanco E."/>
            <person name="Bosak S.A."/>
            <person name="Bradley R.K."/>
            <person name="Brand A.D."/>
            <person name="Brent M.R."/>
            <person name="Brooks A.N."/>
            <person name="Brown R.H."/>
            <person name="Butlin R.K."/>
            <person name="Caggese C."/>
            <person name="Calvi B.R."/>
            <person name="Bernardo de Carvalho A."/>
            <person name="Caspi A."/>
            <person name="Castrezana S."/>
            <person name="Celniker S.E."/>
            <person name="Chang J.L."/>
            <person name="Chapple C."/>
            <person name="Chatterji S."/>
            <person name="Chinwalla A."/>
            <person name="Civetta A."/>
            <person name="Clifton S.W."/>
            <person name="Comeron J.M."/>
            <person name="Costello J.C."/>
            <person name="Coyne J.A."/>
            <person name="Daub J."/>
            <person name="David R.G."/>
            <person name="Delcher A.L."/>
            <person name="Delehaunty K."/>
            <person name="Do C.B."/>
            <person name="Ebling H."/>
            <person name="Edwards K."/>
            <person name="Eickbush T."/>
            <person name="Evans J.D."/>
            <person name="Filipski A."/>
            <person name="Findeiss S."/>
            <person name="Freyhult E."/>
            <person name="Fulton L."/>
            <person name="Fulton R."/>
            <person name="Garcia A.C."/>
            <person name="Gardiner A."/>
            <person name="Garfield D.A."/>
            <person name="Garvin B.E."/>
            <person name="Gibson G."/>
            <person name="Gilbert D."/>
            <person name="Gnerre S."/>
            <person name="Godfrey J."/>
            <person name="Good R."/>
            <person name="Gotea V."/>
            <person name="Gravely B."/>
            <person name="Greenberg A.J."/>
            <person name="Griffiths-Jones S."/>
            <person name="Gross S."/>
            <person name="Guigo R."/>
            <person name="Gustafson E.A."/>
            <person name="Haerty W."/>
            <person name="Hahn M.W."/>
            <person name="Halligan D.L."/>
            <person name="Halpern A.L."/>
            <person name="Halter G.M."/>
            <person name="Han M.V."/>
            <person name="Heger A."/>
            <person name="Hillier L."/>
            <person name="Hinrichs A.S."/>
            <person name="Holmes I."/>
            <person name="Hoskins R.A."/>
            <person name="Hubisz M.J."/>
            <person name="Hultmark D."/>
            <person name="Huntley M.A."/>
            <person name="Jaffe D.B."/>
            <person name="Jagadeeshan S."/>
            <person name="Jeck W.R."/>
            <person name="Johnson J."/>
            <person name="Jones C.D."/>
            <person name="Jordan W.C."/>
            <person name="Karpen G.H."/>
            <person name="Kataoka E."/>
            <person name="Keightley P.D."/>
            <person name="Kheradpour P."/>
            <person name="Kirkness E.F."/>
            <person name="Koerich L.B."/>
            <person name="Kristiansen K."/>
            <person name="Kudrna D."/>
            <person name="Kulathinal R.J."/>
            <person name="Kumar S."/>
            <person name="Kwok R."/>
            <person name="Lander E."/>
            <person name="Langley C.H."/>
            <person name="Lapoint R."/>
            <person name="Lazzaro B.P."/>
            <person name="Lee S.J."/>
            <person name="Levesque L."/>
            <person name="Li R."/>
            <person name="Lin C.F."/>
            <person name="Lin M.F."/>
            <person name="Lindblad-Toh K."/>
            <person name="Llopart A."/>
            <person name="Long M."/>
            <person name="Low L."/>
            <person name="Lozovsky E."/>
            <person name="Lu J."/>
            <person name="Luo M."/>
            <person name="Machado C.A."/>
            <person name="Makalowski W."/>
            <person name="Marzo M."/>
            <person name="Matsuda M."/>
            <person name="Matzkin L."/>
            <person name="McAllister B."/>
            <person name="McBride C.S."/>
            <person name="McKernan B."/>
            <person name="McKernan K."/>
            <person name="Mendez-Lago M."/>
            <person name="Minx P."/>
            <person name="Mollenhauer M.U."/>
            <person name="Montooth K."/>
            <person name="Mount S.M."/>
            <person name="Mu X."/>
            <person name="Myers E."/>
            <person name="Negre B."/>
            <person name="Newfeld S."/>
            <person name="Nielsen R."/>
            <person name="Noor M.A."/>
            <person name="O'Grady P."/>
            <person name="Pachter L."/>
            <person name="Papaceit M."/>
            <person name="Parisi M.J."/>
            <person name="Parisi M."/>
            <person name="Parts L."/>
            <person name="Pedersen J.S."/>
            <person name="Pesole G."/>
            <person name="Phillippy A.M."/>
            <person name="Ponting C.P."/>
            <person name="Pop M."/>
            <person name="Porcelli D."/>
            <person name="Powell J.R."/>
            <person name="Prohaska S."/>
            <person name="Pruitt K."/>
            <person name="Puig M."/>
            <person name="Quesneville H."/>
            <person name="Ram K.R."/>
            <person name="Rand D."/>
            <person name="Rasmussen M.D."/>
            <person name="Reed L.K."/>
            <person name="Reenan R."/>
            <person name="Reily A."/>
            <person name="Remington K.A."/>
            <person name="Rieger T.T."/>
            <person name="Ritchie M.G."/>
            <person name="Robin C."/>
            <person name="Rogers Y.H."/>
            <person name="Rohde C."/>
            <person name="Rozas J."/>
            <person name="Rubenfield M.J."/>
            <person name="Ruiz A."/>
            <person name="Russo S."/>
            <person name="Salzberg S.L."/>
            <person name="Sanchez-Gracia A."/>
            <person name="Saranga D.J."/>
            <person name="Sato H."/>
            <person name="Schaeffer S.W."/>
            <person name="Schatz M.C."/>
            <person name="Schlenke T."/>
            <person name="Schwartz R."/>
            <person name="Segarra C."/>
            <person name="Singh R.S."/>
            <person name="Sirot L."/>
            <person name="Sirota M."/>
            <person name="Sisneros N.B."/>
            <person name="Smith C.D."/>
            <person name="Smith T.F."/>
            <person name="Spieth J."/>
            <person name="Stage D.E."/>
            <person name="Stark A."/>
            <person name="Stephan W."/>
            <person name="Strausberg R.L."/>
            <person name="Strempel S."/>
            <person name="Sturgill D."/>
            <person name="Sutton G."/>
            <person name="Sutton G.G."/>
            <person name="Tao W."/>
            <person name="Teichmann S."/>
            <person name="Tobari Y.N."/>
            <person name="Tomimura Y."/>
            <person name="Tsolas J.M."/>
            <person name="Valente V.L."/>
            <person name="Venter E."/>
            <person name="Venter J.C."/>
            <person name="Vicario S."/>
            <person name="Vieira F.G."/>
            <person name="Vilella A.J."/>
            <person name="Villasante A."/>
            <person name="Walenz B."/>
            <person name="Wang J."/>
            <person name="Wasserman M."/>
            <person name="Watts T."/>
            <person name="Wilson D."/>
            <person name="Wilson R.K."/>
            <person name="Wing R.A."/>
            <person name="Wolfner M.F."/>
            <person name="Wong A."/>
            <person name="Wong G.K."/>
            <person name="Wu C.I."/>
            <person name="Wu G."/>
            <person name="Yamamoto D."/>
            <person name="Yang H.P."/>
            <person name="Yang S.P."/>
            <person name="Yorke J.A."/>
            <person name="Yoshida K."/>
            <person name="Zdobnov E."/>
            <person name="Zhang P."/>
            <person name="Zhang Y."/>
            <person name="Zimin A.V."/>
            <person name="Baldwin J."/>
            <person name="Abdouelleil A."/>
            <person name="Abdulkadir J."/>
            <person name="Abebe A."/>
            <person name="Abera B."/>
            <person name="Abreu J."/>
            <person name="Acer S.C."/>
            <person name="Aftuck L."/>
            <person name="Alexander A."/>
            <person name="An P."/>
            <person name="Anderson E."/>
            <person name="Anderson S."/>
            <person name="Arachi H."/>
            <person name="Azer M."/>
            <person name="Bachantsang P."/>
            <person name="Barry A."/>
            <person name="Bayul T."/>
            <person name="Berlin A."/>
            <person name="Bessette D."/>
            <person name="Bloom T."/>
            <person name="Blye J."/>
            <person name="Boguslavskiy L."/>
            <person name="Bonnet C."/>
            <person name="Boukhgalter B."/>
            <person name="Bourzgui I."/>
            <person name="Brown A."/>
            <person name="Cahill P."/>
            <person name="Channer S."/>
            <person name="Cheshatsang Y."/>
            <person name="Chuda L."/>
            <person name="Citroen M."/>
            <person name="Collymore A."/>
            <person name="Cooke P."/>
            <person name="Costello M."/>
            <person name="D'Aco K."/>
            <person name="Daza R."/>
            <person name="De Haan G."/>
            <person name="DeGray S."/>
            <person name="DeMaso C."/>
            <person name="Dhargay N."/>
            <person name="Dooley K."/>
            <person name="Dooley E."/>
            <person name="Doricent M."/>
            <person name="Dorje P."/>
            <person name="Dorjee K."/>
            <person name="Dupes A."/>
            <person name="Elong R."/>
            <person name="Falk J."/>
            <person name="Farina A."/>
            <person name="Faro S."/>
            <person name="Ferguson D."/>
            <person name="Fisher S."/>
            <person name="Foley C.D."/>
            <person name="Franke A."/>
            <person name="Friedrich D."/>
            <person name="Gadbois L."/>
            <person name="Gearin G."/>
            <person name="Gearin C.R."/>
            <person name="Giannoukos G."/>
            <person name="Goode T."/>
            <person name="Graham J."/>
            <person name="Grandbois E."/>
            <person name="Grewal S."/>
            <person name="Gyaltsen K."/>
            <person name="Hafez N."/>
            <person name="Hagos B."/>
            <person name="Hall J."/>
            <person name="Henson C."/>
            <person name="Hollinger A."/>
            <person name="Honan T."/>
            <person name="Huard M.D."/>
            <person name="Hughes L."/>
            <person name="Hurhula B."/>
            <person name="Husby M.E."/>
            <person name="Kamat A."/>
            <person name="Kanga B."/>
            <person name="Kashin S."/>
            <person name="Khazanovich D."/>
            <person name="Kisner P."/>
            <person name="Lance K."/>
            <person name="Lara M."/>
            <person name="Lee W."/>
            <person name="Lennon N."/>
            <person name="Letendre F."/>
            <person name="LeVine R."/>
            <person name="Lipovsky A."/>
            <person name="Liu X."/>
            <person name="Liu J."/>
            <person name="Liu S."/>
            <person name="Lokyitsang T."/>
            <person name="Lokyitsang Y."/>
            <person name="Lubonja R."/>
            <person name="Lui A."/>
            <person name="MacDonald P."/>
            <person name="Magnisalis V."/>
            <person name="Maru K."/>
            <person name="Matthews C."/>
            <person name="McCusker W."/>
            <person name="McDonough S."/>
            <person name="Mehta T."/>
            <person name="Meldrim J."/>
            <person name="Meneus L."/>
            <person name="Mihai O."/>
            <person name="Mihalev A."/>
            <person name="Mihova T."/>
            <person name="Mittelman R."/>
            <person name="Mlenga V."/>
            <person name="Montmayeur A."/>
            <person name="Mulrain L."/>
            <person name="Navidi A."/>
            <person name="Naylor J."/>
            <person name="Negash T."/>
            <person name="Nguyen T."/>
            <person name="Nguyen N."/>
            <person name="Nicol R."/>
            <person name="Norbu C."/>
            <person name="Norbu N."/>
            <person name="Novod N."/>
            <person name="O'Neill B."/>
            <person name="Osman S."/>
            <person name="Markiewicz E."/>
            <person name="Oyono O.L."/>
            <person name="Patti C."/>
            <person name="Phunkhang P."/>
            <person name="Pierre F."/>
            <person name="Priest M."/>
            <person name="Raghuraman S."/>
            <person name="Rege F."/>
            <person name="Reyes R."/>
            <person name="Rise C."/>
            <person name="Rogov P."/>
            <person name="Ross K."/>
            <person name="Ryan E."/>
            <person name="Settipalli S."/>
            <person name="Shea T."/>
            <person name="Sherpa N."/>
            <person name="Shi L."/>
            <person name="Shih D."/>
            <person name="Sparrow T."/>
            <person name="Spaulding J."/>
            <person name="Stalker J."/>
            <person name="Stange-Thomann N."/>
            <person name="Stavropoulos S."/>
            <person name="Stone C."/>
            <person name="Strader C."/>
            <person name="Tesfaye S."/>
            <person name="Thomson T."/>
            <person name="Thoulutsang Y."/>
            <person name="Thoulutsang D."/>
            <person name="Topham K."/>
            <person name="Topping I."/>
            <person name="Tsamla T."/>
            <person name="Vassiliev H."/>
            <person name="Vo A."/>
            <person name="Wangchuk T."/>
            <person name="Wangdi T."/>
            <person name="Weiand M."/>
            <person name="Wilkinson J."/>
            <person name="Wilson A."/>
            <person name="Yadav S."/>
            <person name="Young G."/>
            <person name="Yu Q."/>
            <person name="Zembek L."/>
            <person name="Zhong D."/>
            <person name="Zimmer A."/>
            <person name="Zwirko Z."/>
            <person name="Jaffe D.B."/>
            <person name="Alvarez P."/>
            <person name="Brockman W."/>
            <person name="Butler J."/>
            <person name="Chin C."/>
            <person name="Gnerre S."/>
            <person name="Grabherr M."/>
            <person name="Kleber M."/>
            <person name="Mauceli E."/>
            <person name="MacCallum I."/>
        </authorList>
    </citation>
    <scope>NUCLEOTIDE SEQUENCE [LARGE SCALE GENOMIC DNA]</scope>
    <source>
        <strain evidence="13">Tucson 15010-1051.87</strain>
    </source>
</reference>
<comment type="subcellular location">
    <subcellularLocation>
        <location evidence="1">Cell membrane</location>
        <topology evidence="1">Multi-pass membrane protein</topology>
    </subcellularLocation>
</comment>
<dbReference type="OMA" id="YWVAATY"/>
<dbReference type="Proteomes" id="UP000008792">
    <property type="component" value="Unassembled WGS sequence"/>
</dbReference>
<name>B4LQS7_DROVI</name>
<dbReference type="HOGENOM" id="CLU_020832_0_0_1"/>
<feature type="domain" description="Ionotropic glutamate receptor C-terminal" evidence="11">
    <location>
        <begin position="427"/>
        <end position="714"/>
    </location>
</feature>
<keyword evidence="10" id="KW-0732">Signal</keyword>
<dbReference type="GO" id="GO:0050907">
    <property type="term" value="P:detection of chemical stimulus involved in sensory perception"/>
    <property type="evidence" value="ECO:0007669"/>
    <property type="project" value="UniProtKB-ARBA"/>
</dbReference>
<keyword evidence="8" id="KW-0325">Glycoprotein</keyword>